<sequence>MSNIVRPAPPKPVPKPGHVKVVRALYRYVAQQ</sequence>
<keyword evidence="2" id="KW-1185">Reference proteome</keyword>
<proteinExistence type="predicted"/>
<evidence type="ECO:0000313" key="1">
    <source>
        <dbReference type="EMBL" id="GBN74026.1"/>
    </source>
</evidence>
<name>A0A4Y2RF06_ARAVE</name>
<reference evidence="1 2" key="1">
    <citation type="journal article" date="2019" name="Sci. Rep.">
        <title>Orb-weaving spider Araneus ventricosus genome elucidates the spidroin gene catalogue.</title>
        <authorList>
            <person name="Kono N."/>
            <person name="Nakamura H."/>
            <person name="Ohtoshi R."/>
            <person name="Moran D.A.P."/>
            <person name="Shinohara A."/>
            <person name="Yoshida Y."/>
            <person name="Fujiwara M."/>
            <person name="Mori M."/>
            <person name="Tomita M."/>
            <person name="Arakawa K."/>
        </authorList>
    </citation>
    <scope>NUCLEOTIDE SEQUENCE [LARGE SCALE GENOMIC DNA]</scope>
</reference>
<dbReference type="EMBL" id="BGPR01016750">
    <property type="protein sequence ID" value="GBN74026.1"/>
    <property type="molecule type" value="Genomic_DNA"/>
</dbReference>
<accession>A0A4Y2RF06</accession>
<comment type="caution">
    <text evidence="1">The sequence shown here is derived from an EMBL/GenBank/DDBJ whole genome shotgun (WGS) entry which is preliminary data.</text>
</comment>
<protein>
    <submittedName>
        <fullName evidence="1">Uncharacterized protein</fullName>
    </submittedName>
</protein>
<organism evidence="1 2">
    <name type="scientific">Araneus ventricosus</name>
    <name type="common">Orbweaver spider</name>
    <name type="synonym">Epeira ventricosa</name>
    <dbReference type="NCBI Taxonomy" id="182803"/>
    <lineage>
        <taxon>Eukaryota</taxon>
        <taxon>Metazoa</taxon>
        <taxon>Ecdysozoa</taxon>
        <taxon>Arthropoda</taxon>
        <taxon>Chelicerata</taxon>
        <taxon>Arachnida</taxon>
        <taxon>Araneae</taxon>
        <taxon>Araneomorphae</taxon>
        <taxon>Entelegynae</taxon>
        <taxon>Araneoidea</taxon>
        <taxon>Araneidae</taxon>
        <taxon>Araneus</taxon>
    </lineage>
</organism>
<gene>
    <name evidence="1" type="ORF">AVEN_189752_1</name>
</gene>
<dbReference type="Proteomes" id="UP000499080">
    <property type="component" value="Unassembled WGS sequence"/>
</dbReference>
<feature type="non-terminal residue" evidence="1">
    <location>
        <position position="32"/>
    </location>
</feature>
<evidence type="ECO:0000313" key="2">
    <source>
        <dbReference type="Proteomes" id="UP000499080"/>
    </source>
</evidence>
<dbReference type="AlphaFoldDB" id="A0A4Y2RF06"/>